<accession>A0ABM5YVC7</accession>
<dbReference type="Proteomes" id="UP000055611">
    <property type="component" value="Chromosome"/>
</dbReference>
<dbReference type="RefSeq" id="WP_078063727.1">
    <property type="nucleotide sequence ID" value="NZ_CP014206.1"/>
</dbReference>
<sequence>MEIMNSLGTAIILMLMTIAVVIGSTDALAARGNQEKCPVMGFEIDRKLFTDYQSKRIYFCCPSCPSDFKKTPDNFMEQMRENGVILEDAPV</sequence>
<protein>
    <recommendedName>
        <fullName evidence="3">TRASH domain-containing protein</fullName>
    </recommendedName>
</protein>
<proteinExistence type="predicted"/>
<organism evidence="1 2">
    <name type="scientific">Pseudodesulfovibrio indicus</name>
    <dbReference type="NCBI Taxonomy" id="1716143"/>
    <lineage>
        <taxon>Bacteria</taxon>
        <taxon>Pseudomonadati</taxon>
        <taxon>Thermodesulfobacteriota</taxon>
        <taxon>Desulfovibrionia</taxon>
        <taxon>Desulfovibrionales</taxon>
        <taxon>Desulfovibrionaceae</taxon>
    </lineage>
</organism>
<evidence type="ECO:0000313" key="1">
    <source>
        <dbReference type="EMBL" id="AMK11263.1"/>
    </source>
</evidence>
<keyword evidence="2" id="KW-1185">Reference proteome</keyword>
<evidence type="ECO:0008006" key="3">
    <source>
        <dbReference type="Google" id="ProtNLM"/>
    </source>
</evidence>
<dbReference type="InterPro" id="IPR012348">
    <property type="entry name" value="RNR-like"/>
</dbReference>
<gene>
    <name evidence="1" type="ORF">AWY79_09110</name>
</gene>
<dbReference type="Gene3D" id="1.10.620.20">
    <property type="entry name" value="Ribonucleotide Reductase, subunit A"/>
    <property type="match status" value="1"/>
</dbReference>
<reference evidence="1 2" key="1">
    <citation type="journal article" date="2016" name="Front. Microbiol.">
        <title>Genome Sequence of the Piezophilic, Mesophilic Sulfate-Reducing Bacterium Desulfovibrio indicus J2T.</title>
        <authorList>
            <person name="Cao J."/>
            <person name="Maignien L."/>
            <person name="Shao Z."/>
            <person name="Alain K."/>
            <person name="Jebbar M."/>
        </authorList>
    </citation>
    <scope>NUCLEOTIDE SEQUENCE [LARGE SCALE GENOMIC DNA]</scope>
    <source>
        <strain evidence="1 2">J2</strain>
    </source>
</reference>
<evidence type="ECO:0000313" key="2">
    <source>
        <dbReference type="Proteomes" id="UP000055611"/>
    </source>
</evidence>
<name>A0ABM5YVC7_9BACT</name>
<dbReference type="EMBL" id="CP014206">
    <property type="protein sequence ID" value="AMK11263.1"/>
    <property type="molecule type" value="Genomic_DNA"/>
</dbReference>